<dbReference type="Proteomes" id="UP001499863">
    <property type="component" value="Unassembled WGS sequence"/>
</dbReference>
<dbReference type="SMART" id="SM00421">
    <property type="entry name" value="HTH_LUXR"/>
    <property type="match status" value="1"/>
</dbReference>
<dbReference type="RefSeq" id="WP_425554737.1">
    <property type="nucleotide sequence ID" value="NZ_BAAAKJ010000099.1"/>
</dbReference>
<dbReference type="Gene3D" id="1.10.10.10">
    <property type="entry name" value="Winged helix-like DNA-binding domain superfamily/Winged helix DNA-binding domain"/>
    <property type="match status" value="1"/>
</dbReference>
<evidence type="ECO:0000256" key="1">
    <source>
        <dbReference type="SAM" id="MobiDB-lite"/>
    </source>
</evidence>
<evidence type="ECO:0000313" key="3">
    <source>
        <dbReference type="EMBL" id="GAA1390633.1"/>
    </source>
</evidence>
<feature type="region of interest" description="Disordered" evidence="1">
    <location>
        <begin position="1"/>
        <end position="25"/>
    </location>
</feature>
<sequence length="106" mass="11326">MRRGPPTPYRCGRPTGRRSSRSEHPLAPRCDARIVLTQAQQALLALIADGLTGAQIGRRLKLSEGQVGRRAAGLLQRLGARTREQAIDIGCRAGLLGCGPACGRSR</sequence>
<gene>
    <name evidence="3" type="ORF">GCM10009639_19600</name>
</gene>
<dbReference type="EMBL" id="BAAAKJ010000099">
    <property type="protein sequence ID" value="GAA1390633.1"/>
    <property type="molecule type" value="Genomic_DNA"/>
</dbReference>
<organism evidence="3 4">
    <name type="scientific">Kitasatospora putterlickiae</name>
    <dbReference type="NCBI Taxonomy" id="221725"/>
    <lineage>
        <taxon>Bacteria</taxon>
        <taxon>Bacillati</taxon>
        <taxon>Actinomycetota</taxon>
        <taxon>Actinomycetes</taxon>
        <taxon>Kitasatosporales</taxon>
        <taxon>Streptomycetaceae</taxon>
        <taxon>Kitasatospora</taxon>
    </lineage>
</organism>
<protein>
    <recommendedName>
        <fullName evidence="2">HTH luxR-type domain-containing protein</fullName>
    </recommendedName>
</protein>
<accession>A0ABN1XV70</accession>
<evidence type="ECO:0000313" key="4">
    <source>
        <dbReference type="Proteomes" id="UP001499863"/>
    </source>
</evidence>
<dbReference type="InterPro" id="IPR016032">
    <property type="entry name" value="Sig_transdc_resp-reg_C-effctor"/>
</dbReference>
<comment type="caution">
    <text evidence="3">The sequence shown here is derived from an EMBL/GenBank/DDBJ whole genome shotgun (WGS) entry which is preliminary data.</text>
</comment>
<proteinExistence type="predicted"/>
<feature type="domain" description="HTH luxR-type" evidence="2">
    <location>
        <begin position="33"/>
        <end position="90"/>
    </location>
</feature>
<reference evidence="3 4" key="1">
    <citation type="journal article" date="2019" name="Int. J. Syst. Evol. Microbiol.">
        <title>The Global Catalogue of Microorganisms (GCM) 10K type strain sequencing project: providing services to taxonomists for standard genome sequencing and annotation.</title>
        <authorList>
            <consortium name="The Broad Institute Genomics Platform"/>
            <consortium name="The Broad Institute Genome Sequencing Center for Infectious Disease"/>
            <person name="Wu L."/>
            <person name="Ma J."/>
        </authorList>
    </citation>
    <scope>NUCLEOTIDE SEQUENCE [LARGE SCALE GENOMIC DNA]</scope>
    <source>
        <strain evidence="3 4">JCM 12393</strain>
    </source>
</reference>
<dbReference type="Pfam" id="PF00196">
    <property type="entry name" value="GerE"/>
    <property type="match status" value="1"/>
</dbReference>
<dbReference type="InterPro" id="IPR000792">
    <property type="entry name" value="Tscrpt_reg_LuxR_C"/>
</dbReference>
<name>A0ABN1XV70_9ACTN</name>
<dbReference type="SUPFAM" id="SSF46894">
    <property type="entry name" value="C-terminal effector domain of the bipartite response regulators"/>
    <property type="match status" value="1"/>
</dbReference>
<keyword evidence="4" id="KW-1185">Reference proteome</keyword>
<dbReference type="InterPro" id="IPR036388">
    <property type="entry name" value="WH-like_DNA-bd_sf"/>
</dbReference>
<evidence type="ECO:0000259" key="2">
    <source>
        <dbReference type="SMART" id="SM00421"/>
    </source>
</evidence>